<sequence length="133" mass="16097">MEVYAVHAVTERAKKQMKRFEAVIPRDWEDLIRTCRLKNPINVYSMQMSDFKNFTDLTKSPGPLYYERRIRMTPFSDEDFKELELQRFKRKKVVFPEDFPVWIPDEFHDFYRSIPHTENSELVPEEDSEEVEA</sequence>
<dbReference type="AlphaFoldDB" id="A0AAV8ZHZ3"/>
<organism evidence="1 2">
    <name type="scientific">Rhamnusium bicolor</name>
    <dbReference type="NCBI Taxonomy" id="1586634"/>
    <lineage>
        <taxon>Eukaryota</taxon>
        <taxon>Metazoa</taxon>
        <taxon>Ecdysozoa</taxon>
        <taxon>Arthropoda</taxon>
        <taxon>Hexapoda</taxon>
        <taxon>Insecta</taxon>
        <taxon>Pterygota</taxon>
        <taxon>Neoptera</taxon>
        <taxon>Endopterygota</taxon>
        <taxon>Coleoptera</taxon>
        <taxon>Polyphaga</taxon>
        <taxon>Cucujiformia</taxon>
        <taxon>Chrysomeloidea</taxon>
        <taxon>Cerambycidae</taxon>
        <taxon>Lepturinae</taxon>
        <taxon>Rhagiini</taxon>
        <taxon>Rhamnusium</taxon>
    </lineage>
</organism>
<evidence type="ECO:0000313" key="2">
    <source>
        <dbReference type="Proteomes" id="UP001162156"/>
    </source>
</evidence>
<name>A0AAV8ZHZ3_9CUCU</name>
<accession>A0AAV8ZHZ3</accession>
<gene>
    <name evidence="1" type="ORF">NQ314_005478</name>
</gene>
<proteinExistence type="predicted"/>
<dbReference type="Proteomes" id="UP001162156">
    <property type="component" value="Unassembled WGS sequence"/>
</dbReference>
<keyword evidence="2" id="KW-1185">Reference proteome</keyword>
<reference evidence="1" key="1">
    <citation type="journal article" date="2023" name="Insect Mol. Biol.">
        <title>Genome sequencing provides insights into the evolution of gene families encoding plant cell wall-degrading enzymes in longhorned beetles.</title>
        <authorList>
            <person name="Shin N.R."/>
            <person name="Okamura Y."/>
            <person name="Kirsch R."/>
            <person name="Pauchet Y."/>
        </authorList>
    </citation>
    <scope>NUCLEOTIDE SEQUENCE</scope>
    <source>
        <strain evidence="1">RBIC_L_NR</strain>
    </source>
</reference>
<protein>
    <submittedName>
        <fullName evidence="1">Uncharacterized protein</fullName>
    </submittedName>
</protein>
<evidence type="ECO:0000313" key="1">
    <source>
        <dbReference type="EMBL" id="KAJ8963651.1"/>
    </source>
</evidence>
<comment type="caution">
    <text evidence="1">The sequence shown here is derived from an EMBL/GenBank/DDBJ whole genome shotgun (WGS) entry which is preliminary data.</text>
</comment>
<dbReference type="EMBL" id="JANEYF010001521">
    <property type="protein sequence ID" value="KAJ8963651.1"/>
    <property type="molecule type" value="Genomic_DNA"/>
</dbReference>